<feature type="compositionally biased region" description="Polar residues" evidence="2">
    <location>
        <begin position="379"/>
        <end position="388"/>
    </location>
</feature>
<dbReference type="PANTHER" id="PTHR12320">
    <property type="entry name" value="PROTEIN PHOSPHATASE 2C"/>
    <property type="match status" value="1"/>
</dbReference>
<dbReference type="InterPro" id="IPR001932">
    <property type="entry name" value="PPM-type_phosphatase-like_dom"/>
</dbReference>
<keyword evidence="1" id="KW-0479">Metal-binding</keyword>
<evidence type="ECO:0000313" key="4">
    <source>
        <dbReference type="EMBL" id="EGN97489.1"/>
    </source>
</evidence>
<dbReference type="eggNOG" id="KOG1379">
    <property type="taxonomic scope" value="Eukaryota"/>
</dbReference>
<comment type="catalytic activity">
    <reaction evidence="1">
        <text>O-phospho-L-seryl-[protein] + H2O = L-seryl-[protein] + phosphate</text>
        <dbReference type="Rhea" id="RHEA:20629"/>
        <dbReference type="Rhea" id="RHEA-COMP:9863"/>
        <dbReference type="Rhea" id="RHEA-COMP:11604"/>
        <dbReference type="ChEBI" id="CHEBI:15377"/>
        <dbReference type="ChEBI" id="CHEBI:29999"/>
        <dbReference type="ChEBI" id="CHEBI:43474"/>
        <dbReference type="ChEBI" id="CHEBI:83421"/>
        <dbReference type="EC" id="3.1.3.16"/>
    </reaction>
</comment>
<comment type="catalytic activity">
    <reaction evidence="1">
        <text>O-phospho-L-threonyl-[protein] + H2O = L-threonyl-[protein] + phosphate</text>
        <dbReference type="Rhea" id="RHEA:47004"/>
        <dbReference type="Rhea" id="RHEA-COMP:11060"/>
        <dbReference type="Rhea" id="RHEA-COMP:11605"/>
        <dbReference type="ChEBI" id="CHEBI:15377"/>
        <dbReference type="ChEBI" id="CHEBI:30013"/>
        <dbReference type="ChEBI" id="CHEBI:43474"/>
        <dbReference type="ChEBI" id="CHEBI:61977"/>
        <dbReference type="EC" id="3.1.3.16"/>
    </reaction>
</comment>
<dbReference type="OMA" id="HLDVGAY"/>
<feature type="compositionally biased region" description="Low complexity" evidence="2">
    <location>
        <begin position="25"/>
        <end position="37"/>
    </location>
</feature>
<reference evidence="5" key="1">
    <citation type="journal article" date="2011" name="Science">
        <title>The plant cell wall-decomposing machinery underlies the functional diversity of forest fungi.</title>
        <authorList>
            <person name="Eastwood D.C."/>
            <person name="Floudas D."/>
            <person name="Binder M."/>
            <person name="Majcherczyk A."/>
            <person name="Schneider P."/>
            <person name="Aerts A."/>
            <person name="Asiegbu F.O."/>
            <person name="Baker S.E."/>
            <person name="Barry K."/>
            <person name="Bendiksby M."/>
            <person name="Blumentritt M."/>
            <person name="Coutinho P.M."/>
            <person name="Cullen D."/>
            <person name="de Vries R.P."/>
            <person name="Gathman A."/>
            <person name="Goodell B."/>
            <person name="Henrissat B."/>
            <person name="Ihrmark K."/>
            <person name="Kauserud H."/>
            <person name="Kohler A."/>
            <person name="LaButti K."/>
            <person name="Lapidus A."/>
            <person name="Lavin J.L."/>
            <person name="Lee Y.-H."/>
            <person name="Lindquist E."/>
            <person name="Lilly W."/>
            <person name="Lucas S."/>
            <person name="Morin E."/>
            <person name="Murat C."/>
            <person name="Oguiza J.A."/>
            <person name="Park J."/>
            <person name="Pisabarro A.G."/>
            <person name="Riley R."/>
            <person name="Rosling A."/>
            <person name="Salamov A."/>
            <person name="Schmidt O."/>
            <person name="Schmutz J."/>
            <person name="Skrede I."/>
            <person name="Stenlid J."/>
            <person name="Wiebenga A."/>
            <person name="Xie X."/>
            <person name="Kuees U."/>
            <person name="Hibbett D.S."/>
            <person name="Hoffmeister D."/>
            <person name="Hoegberg N."/>
            <person name="Martin F."/>
            <person name="Grigoriev I.V."/>
            <person name="Watkinson S.C."/>
        </authorList>
    </citation>
    <scope>NUCLEOTIDE SEQUENCE [LARGE SCALE GENOMIC DNA]</scope>
    <source>
        <strain evidence="5">strain S7.3</strain>
    </source>
</reference>
<dbReference type="InterPro" id="IPR036457">
    <property type="entry name" value="PPM-type-like_dom_sf"/>
</dbReference>
<keyword evidence="1" id="KW-0460">Magnesium</keyword>
<dbReference type="PANTHER" id="PTHR12320:SF84">
    <property type="entry name" value="PROTEIN PHOSPHATASE"/>
    <property type="match status" value="1"/>
</dbReference>
<dbReference type="EMBL" id="GL945482">
    <property type="protein sequence ID" value="EGN97489.1"/>
    <property type="molecule type" value="Genomic_DNA"/>
</dbReference>
<dbReference type="InParanoid" id="F8Q2S8"/>
<evidence type="ECO:0000256" key="1">
    <source>
        <dbReference type="RuleBase" id="RU366020"/>
    </source>
</evidence>
<keyword evidence="1" id="KW-0378">Hydrolase</keyword>
<keyword evidence="1" id="KW-0464">Manganese</keyword>
<keyword evidence="1" id="KW-0904">Protein phosphatase</keyword>
<dbReference type="EC" id="3.1.3.16" evidence="1"/>
<proteinExistence type="inferred from homology"/>
<dbReference type="PROSITE" id="PS51746">
    <property type="entry name" value="PPM_2"/>
    <property type="match status" value="1"/>
</dbReference>
<organism evidence="5">
    <name type="scientific">Serpula lacrymans var. lacrymans (strain S7.3)</name>
    <name type="common">Dry rot fungus</name>
    <dbReference type="NCBI Taxonomy" id="936435"/>
    <lineage>
        <taxon>Eukaryota</taxon>
        <taxon>Fungi</taxon>
        <taxon>Dikarya</taxon>
        <taxon>Basidiomycota</taxon>
        <taxon>Agaricomycotina</taxon>
        <taxon>Agaricomycetes</taxon>
        <taxon>Agaricomycetidae</taxon>
        <taxon>Boletales</taxon>
        <taxon>Coniophorineae</taxon>
        <taxon>Serpulaceae</taxon>
        <taxon>Serpula</taxon>
    </lineage>
</organism>
<name>F8Q2S8_SERL3</name>
<dbReference type="STRING" id="936435.F8Q2S8"/>
<comment type="cofactor">
    <cofactor evidence="1">
        <name>Mg(2+)</name>
        <dbReference type="ChEBI" id="CHEBI:18420"/>
    </cofactor>
</comment>
<evidence type="ECO:0000259" key="3">
    <source>
        <dbReference type="PROSITE" id="PS51746"/>
    </source>
</evidence>
<feature type="region of interest" description="Disordered" evidence="2">
    <location>
        <begin position="20"/>
        <end position="128"/>
    </location>
</feature>
<dbReference type="HOGENOM" id="CLU_428267_0_0_1"/>
<dbReference type="SUPFAM" id="SSF81606">
    <property type="entry name" value="PP2C-like"/>
    <property type="match status" value="1"/>
</dbReference>
<feature type="compositionally biased region" description="Low complexity" evidence="2">
    <location>
        <begin position="359"/>
        <end position="378"/>
    </location>
</feature>
<evidence type="ECO:0000313" key="5">
    <source>
        <dbReference type="Proteomes" id="UP000008063"/>
    </source>
</evidence>
<evidence type="ECO:0000256" key="2">
    <source>
        <dbReference type="SAM" id="MobiDB-lite"/>
    </source>
</evidence>
<dbReference type="GO" id="GO:0004722">
    <property type="term" value="F:protein serine/threonine phosphatase activity"/>
    <property type="evidence" value="ECO:0007669"/>
    <property type="project" value="UniProtKB-EC"/>
</dbReference>
<keyword evidence="5" id="KW-1185">Reference proteome</keyword>
<feature type="compositionally biased region" description="Polar residues" evidence="2">
    <location>
        <begin position="38"/>
        <end position="50"/>
    </location>
</feature>
<dbReference type="OrthoDB" id="60843at2759"/>
<dbReference type="Proteomes" id="UP000008063">
    <property type="component" value="Unassembled WGS sequence"/>
</dbReference>
<dbReference type="Gene3D" id="3.60.40.10">
    <property type="entry name" value="PPM-type phosphatase domain"/>
    <property type="match status" value="1"/>
</dbReference>
<dbReference type="GO" id="GO:0046872">
    <property type="term" value="F:metal ion binding"/>
    <property type="evidence" value="ECO:0007669"/>
    <property type="project" value="UniProtKB-UniRule"/>
</dbReference>
<protein>
    <recommendedName>
        <fullName evidence="1">Protein phosphatase</fullName>
        <ecNumber evidence="1">3.1.3.16</ecNumber>
    </recommendedName>
</protein>
<comment type="cofactor">
    <cofactor evidence="1">
        <name>Mn(2+)</name>
        <dbReference type="ChEBI" id="CHEBI:29035"/>
    </cofactor>
</comment>
<accession>F8Q2S8</accession>
<feature type="compositionally biased region" description="Polar residues" evidence="2">
    <location>
        <begin position="86"/>
        <end position="95"/>
    </location>
</feature>
<dbReference type="SMART" id="SM00332">
    <property type="entry name" value="PP2Cc"/>
    <property type="match status" value="1"/>
</dbReference>
<dbReference type="AlphaFoldDB" id="F8Q2S8"/>
<feature type="region of interest" description="Disordered" evidence="2">
    <location>
        <begin position="344"/>
        <end position="410"/>
    </location>
</feature>
<comment type="similarity">
    <text evidence="1">Belongs to the PP2C family.</text>
</comment>
<dbReference type="InterPro" id="IPR039123">
    <property type="entry name" value="PPTC7"/>
</dbReference>
<gene>
    <name evidence="4" type="ORF">SERLA73DRAFT_169811</name>
</gene>
<sequence length="642" mass="68628">MSAPGPTMKTIQKRIYTALPRAVASSSNSSTSSSSISRRTLYTANSSSGPLSFFDTPPPPPPSSRPGNPHILSTSRLPVKGEGEGQSHSSGTHPQNAPHAQGQSSGPLPFSLALTSPQPGSSPPHAPASYQSSGFFPLSSFAPMPFYNVATADHADAHPRTKRQRMRYHLDVGAYGIPKRASGQAVAGRDGYCGSSLGRGKLFQGGQSEDLTLAVQVGEDAYFIRDNAMGVADGVGGWSKAKNFDHTAKYTPSDPSASALFARRLMHHCSAETDQAVSACQVESTVKAPMSTAFPKPPLSASNKQYGNIEEMEEEQEDSLEELEEGLDVLMILERAYESTIKAHVVREPKTNDTRPIPSTATSHLSSQISSSSPSSPSVTMFQQQSHIPSSGSSNVPPSSPPVSHPLQNSPEFIPLMAGSSTALLAVLEHAPHKPQRSSSPHPAADIPVGITTHDAVLKIAHLGDCMGMLVRDEEVVWRSEEMWWSFNTPVQLGPSSSARPKDAQILTLPVQADDILILASDGLSDNLWDEEVLDEVVRFKRSFLSSKSGARKQQDVVNMSQGLLGRRSLAGMLSEALCSRARRVSERRGTSCGSPSSFDDEVPFARRAREQGRSFRGGKIDDISVLVAVISPAADAPMSKS</sequence>
<feature type="domain" description="PPM-type phosphatase" evidence="3">
    <location>
        <begin position="204"/>
        <end position="631"/>
    </location>
</feature>